<evidence type="ECO:0000313" key="4">
    <source>
        <dbReference type="Ensembl" id="ENSMICP00000004105.3"/>
    </source>
</evidence>
<feature type="domain" description="BPTI/Kunitz inhibitor" evidence="3">
    <location>
        <begin position="41"/>
        <end position="91"/>
    </location>
</feature>
<dbReference type="SMART" id="SM00131">
    <property type="entry name" value="KU"/>
    <property type="match status" value="1"/>
</dbReference>
<dbReference type="PROSITE" id="PS00280">
    <property type="entry name" value="BPTI_KUNITZ_1"/>
    <property type="match status" value="1"/>
</dbReference>
<dbReference type="GeneTree" id="ENSGT00390000004362"/>
<dbReference type="InterPro" id="IPR002223">
    <property type="entry name" value="Kunitz_BPTI"/>
</dbReference>
<evidence type="ECO:0000259" key="3">
    <source>
        <dbReference type="PROSITE" id="PS50279"/>
    </source>
</evidence>
<dbReference type="PRINTS" id="PR00759">
    <property type="entry name" value="BASICPTASE"/>
</dbReference>
<reference evidence="4" key="2">
    <citation type="submission" date="2025-08" db="UniProtKB">
        <authorList>
            <consortium name="Ensembl"/>
        </authorList>
    </citation>
    <scope>IDENTIFICATION</scope>
</reference>
<protein>
    <submittedName>
        <fullName evidence="4">Serine peptidase inhibitor, Kunitz type 4</fullName>
    </submittedName>
</protein>
<dbReference type="AlphaFoldDB" id="A0A8C5UWK4"/>
<dbReference type="EMBL" id="ABDC03021831">
    <property type="status" value="NOT_ANNOTATED_CDS"/>
    <property type="molecule type" value="Genomic_DNA"/>
</dbReference>
<dbReference type="Gene3D" id="4.10.410.10">
    <property type="entry name" value="Pancreatic trypsin inhibitor Kunitz domain"/>
    <property type="match status" value="1"/>
</dbReference>
<feature type="signal peptide" evidence="2">
    <location>
        <begin position="1"/>
        <end position="24"/>
    </location>
</feature>
<reference evidence="4" key="3">
    <citation type="submission" date="2025-09" db="UniProtKB">
        <authorList>
            <consortium name="Ensembl"/>
        </authorList>
    </citation>
    <scope>IDENTIFICATION</scope>
</reference>
<dbReference type="Pfam" id="PF00014">
    <property type="entry name" value="Kunitz_BPTI"/>
    <property type="match status" value="1"/>
</dbReference>
<dbReference type="InterPro" id="IPR036880">
    <property type="entry name" value="Kunitz_BPTI_sf"/>
</dbReference>
<evidence type="ECO:0000256" key="2">
    <source>
        <dbReference type="SAM" id="SignalP"/>
    </source>
</evidence>
<dbReference type="InterPro" id="IPR042943">
    <property type="entry name" value="SPINT4"/>
</dbReference>
<dbReference type="GO" id="GO:0004867">
    <property type="term" value="F:serine-type endopeptidase inhibitor activity"/>
    <property type="evidence" value="ECO:0007669"/>
    <property type="project" value="InterPro"/>
</dbReference>
<proteinExistence type="predicted"/>
<dbReference type="PROSITE" id="PS50279">
    <property type="entry name" value="BPTI_KUNITZ_2"/>
    <property type="match status" value="1"/>
</dbReference>
<evidence type="ECO:0000256" key="1">
    <source>
        <dbReference type="ARBA" id="ARBA00023157"/>
    </source>
</evidence>
<gene>
    <name evidence="4" type="primary">SPINT4</name>
</gene>
<name>A0A8C5UWK4_MICMU</name>
<dbReference type="OMA" id="FKLKIEC"/>
<keyword evidence="1" id="KW-1015">Disulfide bond</keyword>
<reference evidence="4" key="1">
    <citation type="submission" date="2016-12" db="EMBL/GenBank/DDBJ databases">
        <title>Mouse lemur reference genome and diversity panel.</title>
        <authorList>
            <person name="Harris R."/>
            <person name="Larsen P."/>
            <person name="Liu Y."/>
            <person name="Hughes D.S."/>
            <person name="Murali S."/>
            <person name="Raveendran M."/>
            <person name="Korchina V."/>
            <person name="Wang M."/>
            <person name="Jhangiani S."/>
            <person name="Bandaranaike D."/>
            <person name="Bellair M."/>
            <person name="Blankenburg K."/>
            <person name="Chao H."/>
            <person name="Dahdouli M."/>
            <person name="Dinh H."/>
            <person name="Doddapaneni H."/>
            <person name="English A."/>
            <person name="Firestine M."/>
            <person name="Gnanaolivu R."/>
            <person name="Gross S."/>
            <person name="Hernandez B."/>
            <person name="Javaid M."/>
            <person name="Jayaseelan J."/>
            <person name="Jones J."/>
            <person name="Khan Z."/>
            <person name="Kovar C."/>
            <person name="Kurapati P."/>
            <person name="Le B."/>
            <person name="Lee S."/>
            <person name="Li M."/>
            <person name="Mathew T."/>
            <person name="Narasimhan A."/>
            <person name="Ngo D."/>
            <person name="Nguyen L."/>
            <person name="Okwuonu G."/>
            <person name="Ongeri F."/>
            <person name="Osuji N."/>
            <person name="Pu L.-L."/>
            <person name="Puazo M."/>
            <person name="Quiroz J."/>
            <person name="Raj R."/>
            <person name="Rajbhandari K."/>
            <person name="Reid J.G."/>
            <person name="Santibanez J."/>
            <person name="Sexton D."/>
            <person name="Skinner E."/>
            <person name="Vee V."/>
            <person name="Weissenberger G."/>
            <person name="Wu Y."/>
            <person name="Xin Y."/>
            <person name="Han Y."/>
            <person name="Campbell C."/>
            <person name="Brown A."/>
            <person name="Sullivan B."/>
            <person name="Shelton J."/>
            <person name="Brown S."/>
            <person name="Dudchenko O."/>
            <person name="Machol I."/>
            <person name="Durand N."/>
            <person name="Shamim M."/>
            <person name="Lieberman A."/>
            <person name="Muzny D.M."/>
            <person name="Richards S."/>
            <person name="Yoder A."/>
            <person name="Worley K.C."/>
            <person name="Rogers J."/>
            <person name="Gibbs R.A."/>
        </authorList>
    </citation>
    <scope>NUCLEOTIDE SEQUENCE [LARGE SCALE GENOMIC DNA]</scope>
</reference>
<dbReference type="PANTHER" id="PTHR47898">
    <property type="entry name" value="KUNITZ-TYPE PROTEASE INHIBITOR 4"/>
    <property type="match status" value="1"/>
</dbReference>
<dbReference type="PANTHER" id="PTHR47898:SF1">
    <property type="entry name" value="KUNITZ-TYPE PROTEASE INHIBITOR 4"/>
    <property type="match status" value="1"/>
</dbReference>
<dbReference type="Proteomes" id="UP000694394">
    <property type="component" value="Chromosome 18"/>
</dbReference>
<accession>A0A8C5UWK4</accession>
<sequence length="100" mass="11451">MKTAELKFLLASFIFYSLTTPLLGGVKTLTEKLCKDFKDPCIMDMDAGSCYEVHTRYFYNKTSQKCQSFIFSGCDGNLNNYKLQIECQIACVKEYKLPDT</sequence>
<dbReference type="InterPro" id="IPR020901">
    <property type="entry name" value="Prtase_inh_Kunz-CS"/>
</dbReference>
<dbReference type="CDD" id="cd00109">
    <property type="entry name" value="Kunitz-type"/>
    <property type="match status" value="1"/>
</dbReference>
<feature type="chain" id="PRO_5034838100" evidence="2">
    <location>
        <begin position="25"/>
        <end position="100"/>
    </location>
</feature>
<dbReference type="SUPFAM" id="SSF57362">
    <property type="entry name" value="BPTI-like"/>
    <property type="match status" value="1"/>
</dbReference>
<organism evidence="4 5">
    <name type="scientific">Microcebus murinus</name>
    <name type="common">Gray mouse lemur</name>
    <name type="synonym">Lemur murinus</name>
    <dbReference type="NCBI Taxonomy" id="30608"/>
    <lineage>
        <taxon>Eukaryota</taxon>
        <taxon>Metazoa</taxon>
        <taxon>Chordata</taxon>
        <taxon>Craniata</taxon>
        <taxon>Vertebrata</taxon>
        <taxon>Euteleostomi</taxon>
        <taxon>Mammalia</taxon>
        <taxon>Eutheria</taxon>
        <taxon>Euarchontoglires</taxon>
        <taxon>Primates</taxon>
        <taxon>Strepsirrhini</taxon>
        <taxon>Lemuriformes</taxon>
        <taxon>Cheirogaleidae</taxon>
        <taxon>Microcebus</taxon>
    </lineage>
</organism>
<evidence type="ECO:0000313" key="5">
    <source>
        <dbReference type="Proteomes" id="UP000694394"/>
    </source>
</evidence>
<keyword evidence="5" id="KW-1185">Reference proteome</keyword>
<dbReference type="Ensembl" id="ENSMICT00000004501.3">
    <property type="protein sequence ID" value="ENSMICP00000004105.3"/>
    <property type="gene ID" value="ENSMICG00000004503.3"/>
</dbReference>
<keyword evidence="2" id="KW-0732">Signal</keyword>